<gene>
    <name evidence="3" type="ORF">GCM10007924_24530</name>
</gene>
<keyword evidence="4" id="KW-1185">Reference proteome</keyword>
<dbReference type="SMART" id="SM00869">
    <property type="entry name" value="Autotransporter"/>
    <property type="match status" value="1"/>
</dbReference>
<evidence type="ECO:0000313" key="3">
    <source>
        <dbReference type="EMBL" id="GLQ07232.1"/>
    </source>
</evidence>
<dbReference type="RefSeq" id="WP_169561290.1">
    <property type="nucleotide sequence ID" value="NZ_BSNF01000008.1"/>
</dbReference>
<protein>
    <recommendedName>
        <fullName evidence="2">Autotransporter domain-containing protein</fullName>
    </recommendedName>
</protein>
<dbReference type="SUPFAM" id="SSF103515">
    <property type="entry name" value="Autotransporter"/>
    <property type="match status" value="1"/>
</dbReference>
<organism evidence="3 4">
    <name type="scientific">Sneathiella chinensis</name>
    <dbReference type="NCBI Taxonomy" id="349750"/>
    <lineage>
        <taxon>Bacteria</taxon>
        <taxon>Pseudomonadati</taxon>
        <taxon>Pseudomonadota</taxon>
        <taxon>Alphaproteobacteria</taxon>
        <taxon>Sneathiellales</taxon>
        <taxon>Sneathiellaceae</taxon>
        <taxon>Sneathiella</taxon>
    </lineage>
</organism>
<reference evidence="3" key="1">
    <citation type="journal article" date="2014" name="Int. J. Syst. Evol. Microbiol.">
        <title>Complete genome of a new Firmicutes species belonging to the dominant human colonic microbiota ('Ruminococcus bicirculans') reveals two chromosomes and a selective capacity to utilize plant glucans.</title>
        <authorList>
            <consortium name="NISC Comparative Sequencing Program"/>
            <person name="Wegmann U."/>
            <person name="Louis P."/>
            <person name="Goesmann A."/>
            <person name="Henrissat B."/>
            <person name="Duncan S.H."/>
            <person name="Flint H.J."/>
        </authorList>
    </citation>
    <scope>NUCLEOTIDE SEQUENCE</scope>
    <source>
        <strain evidence="3">NBRC 103408</strain>
    </source>
</reference>
<dbReference type="InterPro" id="IPR005546">
    <property type="entry name" value="Autotransporte_beta"/>
</dbReference>
<dbReference type="Proteomes" id="UP001161409">
    <property type="component" value="Unassembled WGS sequence"/>
</dbReference>
<reference evidence="3" key="2">
    <citation type="submission" date="2023-01" db="EMBL/GenBank/DDBJ databases">
        <title>Draft genome sequence of Sneathiella chinensis strain NBRC 103408.</title>
        <authorList>
            <person name="Sun Q."/>
            <person name="Mori K."/>
        </authorList>
    </citation>
    <scope>NUCLEOTIDE SEQUENCE</scope>
    <source>
        <strain evidence="3">NBRC 103408</strain>
    </source>
</reference>
<feature type="signal peptide" evidence="1">
    <location>
        <begin position="1"/>
        <end position="28"/>
    </location>
</feature>
<name>A0ABQ5U4Y9_9PROT</name>
<evidence type="ECO:0000256" key="1">
    <source>
        <dbReference type="SAM" id="SignalP"/>
    </source>
</evidence>
<dbReference type="NCBIfam" id="TIGR01414">
    <property type="entry name" value="autotrans_barl"/>
    <property type="match status" value="1"/>
</dbReference>
<evidence type="ECO:0000259" key="2">
    <source>
        <dbReference type="PROSITE" id="PS51208"/>
    </source>
</evidence>
<dbReference type="PROSITE" id="PS51208">
    <property type="entry name" value="AUTOTRANSPORTER"/>
    <property type="match status" value="1"/>
</dbReference>
<proteinExistence type="predicted"/>
<keyword evidence="1" id="KW-0732">Signal</keyword>
<feature type="domain" description="Autotransporter" evidence="2">
    <location>
        <begin position="556"/>
        <end position="834"/>
    </location>
</feature>
<dbReference type="Gene3D" id="2.40.128.130">
    <property type="entry name" value="Autotransporter beta-domain"/>
    <property type="match status" value="1"/>
</dbReference>
<feature type="chain" id="PRO_5047125634" description="Autotransporter domain-containing protein" evidence="1">
    <location>
        <begin position="29"/>
        <end position="834"/>
    </location>
</feature>
<dbReference type="InterPro" id="IPR006315">
    <property type="entry name" value="OM_autotransptr_brl_dom"/>
</dbReference>
<accession>A0ABQ5U4Y9</accession>
<sequence>MKIKTLGKSSCSLAALLVAMTASGMAVAGPGESCIGTTTTITGAVTEGCILEVGESLIIEEGGSLSAVGQPNILVSTNDGARQIDNYGRIEGPVHGIIIDRAVFDGDINNWETGVISTGLRAVDIQDSTLNGNLNNAGLIESGISAIHLEESILTGSINNSGTLRVYEDEDPSLFIGHSQVKGDIVNSGTISGPIGIMMNGISVVEGDIINSGTIDGEEVGVGIAPESELRGRLINSGTIKGMAALYFIGGMPGLDLETAPIDIVGTDARLVGLVAAPGSDFTLKSGAHFTLENHHSVASVLVEEGATFVLSEVADNPILDDPLSSVYLGMKNGDDVTTKNGFTNAGTVYIPAGQVVTLNSDYVQTGVLRIGADSKTNYGRLVVLKSANLGQTMKIDVDVTTGNSLSVGEGLADILVADGGITGANSFAVTDNSTLFNFAAVKDGNSIDLTVQKGLTAEEAANNQDNTPGANAARLLDNLIADFMATGTTGSPEMDQVLNTFGSMTTEKEVSDAIRQVLPLLTGGQSQATGGAIRKTGRIIQARQEGQLGHSSGDSPISSEHAWVKPFGSWTDQSDRNGVSGFSANSYGLALGADAAINDRSRMGVAFSYANSNVDGNSTVARQKSDVDSYQLAVYGSYSLTDATQINLQADAGLHDNEGSRQIAFMGQAAKADYNSWSGHVGGGLTHRLDVAEGTTFTPGIRADYTHIYDQSYRESGAGALNLHVDSNHTQELLLTAEGKVVHRLTDRVSLTANAGVSYDLINDQASITSAFAGAPSASFTTEGLDPSPWIGHGGLGVEAKLTDTMTLSVNYDIELREDFNNQSASAKLRWAF</sequence>
<evidence type="ECO:0000313" key="4">
    <source>
        <dbReference type="Proteomes" id="UP001161409"/>
    </source>
</evidence>
<comment type="caution">
    <text evidence="3">The sequence shown here is derived from an EMBL/GenBank/DDBJ whole genome shotgun (WGS) entry which is preliminary data.</text>
</comment>
<dbReference type="EMBL" id="BSNF01000008">
    <property type="protein sequence ID" value="GLQ07232.1"/>
    <property type="molecule type" value="Genomic_DNA"/>
</dbReference>
<dbReference type="Pfam" id="PF03797">
    <property type="entry name" value="Autotransporter"/>
    <property type="match status" value="1"/>
</dbReference>
<dbReference type="InterPro" id="IPR036709">
    <property type="entry name" value="Autotransporte_beta_dom_sf"/>
</dbReference>